<dbReference type="Proteomes" id="UP000198844">
    <property type="component" value="Unassembled WGS sequence"/>
</dbReference>
<proteinExistence type="predicted"/>
<dbReference type="SUPFAM" id="SSF55785">
    <property type="entry name" value="PYP-like sensor domain (PAS domain)"/>
    <property type="match status" value="1"/>
</dbReference>
<dbReference type="Gene3D" id="3.30.450.20">
    <property type="entry name" value="PAS domain"/>
    <property type="match status" value="1"/>
</dbReference>
<dbReference type="InterPro" id="IPR000014">
    <property type="entry name" value="PAS"/>
</dbReference>
<reference evidence="1 2" key="1">
    <citation type="submission" date="2016-10" db="EMBL/GenBank/DDBJ databases">
        <authorList>
            <person name="de Groot N.N."/>
        </authorList>
    </citation>
    <scope>NUCLEOTIDE SEQUENCE [LARGE SCALE GENOMIC DNA]</scope>
    <source>
        <strain evidence="1 2">LMG 27731</strain>
    </source>
</reference>
<organism evidence="1 2">
    <name type="scientific">Paraburkholderia aspalathi</name>
    <dbReference type="NCBI Taxonomy" id="1324617"/>
    <lineage>
        <taxon>Bacteria</taxon>
        <taxon>Pseudomonadati</taxon>
        <taxon>Pseudomonadota</taxon>
        <taxon>Betaproteobacteria</taxon>
        <taxon>Burkholderiales</taxon>
        <taxon>Burkholderiaceae</taxon>
        <taxon>Paraburkholderia</taxon>
    </lineage>
</organism>
<dbReference type="Gene3D" id="1.20.5.1930">
    <property type="match status" value="1"/>
</dbReference>
<accession>A0A1I7EPU3</accession>
<sequence>MKFCPVTRSHCSAYFCTANDVRVQRGQVGRRPTQEIGGRILDTNKPGRKMFGLDARQDAITSIVDPAECQRLLRHSRNEKSFQRGEVRFQRRTDSILWTMTTARFVAYDDGAAIRIDRSDIPELKRLVQDLLESRQQLRRLSGYMVAIREEERKLIAMEVRDEPGQLFAALKIDVSLCRIRLAGDREATRKADEMRELREWEVSMLRDAASEPQAAALDWLVEDFSRPNVFPASFATRAASLFCQMRMRPRSFASFRPR</sequence>
<dbReference type="AlphaFoldDB" id="A0A1I7EPU3"/>
<dbReference type="InterPro" id="IPR035965">
    <property type="entry name" value="PAS-like_dom_sf"/>
</dbReference>
<dbReference type="OrthoDB" id="9813412at2"/>
<dbReference type="CDD" id="cd00130">
    <property type="entry name" value="PAS"/>
    <property type="match status" value="1"/>
</dbReference>
<gene>
    <name evidence="1" type="ORF">SAMN05192563_104342</name>
</gene>
<dbReference type="EMBL" id="FPBH01000043">
    <property type="protein sequence ID" value="SFU25907.1"/>
    <property type="molecule type" value="Genomic_DNA"/>
</dbReference>
<dbReference type="RefSeq" id="WP_143131836.1">
    <property type="nucleotide sequence ID" value="NZ_FPBH01000043.1"/>
</dbReference>
<evidence type="ECO:0000313" key="1">
    <source>
        <dbReference type="EMBL" id="SFU25907.1"/>
    </source>
</evidence>
<name>A0A1I7EPU3_9BURK</name>
<evidence type="ECO:0008006" key="3">
    <source>
        <dbReference type="Google" id="ProtNLM"/>
    </source>
</evidence>
<protein>
    <recommendedName>
        <fullName evidence="3">PAC domain-containing protein</fullName>
    </recommendedName>
</protein>
<evidence type="ECO:0000313" key="2">
    <source>
        <dbReference type="Proteomes" id="UP000198844"/>
    </source>
</evidence>